<dbReference type="AlphaFoldDB" id="A0A6J7RLF8"/>
<evidence type="ECO:0000313" key="3">
    <source>
        <dbReference type="EMBL" id="CAB5029743.1"/>
    </source>
</evidence>
<dbReference type="EMBL" id="CAFBPN010000117">
    <property type="protein sequence ID" value="CAB5029743.1"/>
    <property type="molecule type" value="Genomic_DNA"/>
</dbReference>
<gene>
    <name evidence="3" type="ORF">UFOPK4098_01430</name>
</gene>
<dbReference type="InterPro" id="IPR051910">
    <property type="entry name" value="ComF/GntX_DNA_util-trans"/>
</dbReference>
<dbReference type="Gene3D" id="3.40.50.2020">
    <property type="match status" value="1"/>
</dbReference>
<dbReference type="InterPro" id="IPR029057">
    <property type="entry name" value="PRTase-like"/>
</dbReference>
<sequence>MFTRKLALIARVPDRASLPFYVSAAAVFEGNVRTAVISLKYRNKRHFAKPLGKLLAHAIVRERAMNYDFDYVTWAPTTSEHFRDRGMDHAELIAREVGKQLGIPVKNLLRRMTHETQTHRSRQQRLLGPTFRAHAIAAGRKVLVVDDVVTTGATLHAVRRAFRSIGVELVECWAVAATPSR</sequence>
<evidence type="ECO:0000256" key="1">
    <source>
        <dbReference type="ARBA" id="ARBA00008007"/>
    </source>
</evidence>
<protein>
    <submittedName>
        <fullName evidence="3">Unannotated protein</fullName>
    </submittedName>
</protein>
<dbReference type="InterPro" id="IPR000836">
    <property type="entry name" value="PRTase_dom"/>
</dbReference>
<evidence type="ECO:0000259" key="2">
    <source>
        <dbReference type="Pfam" id="PF00156"/>
    </source>
</evidence>
<proteinExistence type="inferred from homology"/>
<feature type="domain" description="Phosphoribosyltransferase" evidence="2">
    <location>
        <begin position="92"/>
        <end position="180"/>
    </location>
</feature>
<dbReference type="SUPFAM" id="SSF53271">
    <property type="entry name" value="PRTase-like"/>
    <property type="match status" value="1"/>
</dbReference>
<dbReference type="PANTHER" id="PTHR47505:SF1">
    <property type="entry name" value="DNA UTILIZATION PROTEIN YHGH"/>
    <property type="match status" value="1"/>
</dbReference>
<dbReference type="PANTHER" id="PTHR47505">
    <property type="entry name" value="DNA UTILIZATION PROTEIN YHGH"/>
    <property type="match status" value="1"/>
</dbReference>
<accession>A0A6J7RLF8</accession>
<dbReference type="Pfam" id="PF00156">
    <property type="entry name" value="Pribosyltran"/>
    <property type="match status" value="1"/>
</dbReference>
<comment type="similarity">
    <text evidence="1">Belongs to the ComF/GntX family.</text>
</comment>
<organism evidence="3">
    <name type="scientific">freshwater metagenome</name>
    <dbReference type="NCBI Taxonomy" id="449393"/>
    <lineage>
        <taxon>unclassified sequences</taxon>
        <taxon>metagenomes</taxon>
        <taxon>ecological metagenomes</taxon>
    </lineage>
</organism>
<name>A0A6J7RLF8_9ZZZZ</name>
<reference evidence="3" key="1">
    <citation type="submission" date="2020-05" db="EMBL/GenBank/DDBJ databases">
        <authorList>
            <person name="Chiriac C."/>
            <person name="Salcher M."/>
            <person name="Ghai R."/>
            <person name="Kavagutti S V."/>
        </authorList>
    </citation>
    <scope>NUCLEOTIDE SEQUENCE</scope>
</reference>